<sequence length="415" mass="45518">MPTTPPTRSGGDRSEPLGEFSYTDNALDFPLEAAAFSAIQGNNSPKDPDPTPPSPSPSPSPDAAVTPGTEPPEAHQDATSPKPDSTSLGSAPELQTLQAQKAQLLGELADLEEQIAILQDELLEAKHALSTMIREGCRELKERRQALKLSIEQLEQRQERIQTEMRQNFAGASQDLAVRVQSFKTFLVGSLQDLAVAADDLKLVPEATPAPAPAAPTPATPSPGSPSAARIPRFAEQSFTEESEEIRQLLDQYRTKPDYYGPPWQLRRTFEPIHGDRVSSWFFQQGGRGAVRSLGGRTQNILVASAVISILNYFYGEQLSALILANSPERLGEWRRGLQDCLGIARSDFGPNRGIALFEDPLPLAQRADRILRTGNLPLILIDESESTIDLSVLQFPLWLAFAQDPSDRRTQEFF</sequence>
<dbReference type="InterPro" id="IPR021437">
    <property type="entry name" value="DUF3086"/>
</dbReference>
<feature type="compositionally biased region" description="Pro residues" evidence="2">
    <location>
        <begin position="50"/>
        <end position="60"/>
    </location>
</feature>
<keyword evidence="4" id="KW-1185">Reference proteome</keyword>
<proteinExistence type="predicted"/>
<organism evidence="3 4">
    <name type="scientific">Prochlorothrix hollandica PCC 9006 = CALU 1027</name>
    <dbReference type="NCBI Taxonomy" id="317619"/>
    <lineage>
        <taxon>Bacteria</taxon>
        <taxon>Bacillati</taxon>
        <taxon>Cyanobacteriota</taxon>
        <taxon>Cyanophyceae</taxon>
        <taxon>Prochlorotrichales</taxon>
        <taxon>Prochlorotrichaceae</taxon>
        <taxon>Prochlorothrix</taxon>
    </lineage>
</organism>
<dbReference type="Pfam" id="PF11285">
    <property type="entry name" value="DUF3086"/>
    <property type="match status" value="1"/>
</dbReference>
<evidence type="ECO:0000256" key="1">
    <source>
        <dbReference type="SAM" id="Coils"/>
    </source>
</evidence>
<feature type="compositionally biased region" description="Pro residues" evidence="2">
    <location>
        <begin position="208"/>
        <end position="224"/>
    </location>
</feature>
<keyword evidence="1" id="KW-0175">Coiled coil</keyword>
<feature type="compositionally biased region" description="Polar residues" evidence="2">
    <location>
        <begin position="77"/>
        <end position="89"/>
    </location>
</feature>
<evidence type="ECO:0000313" key="3">
    <source>
        <dbReference type="EMBL" id="KKI99359.1"/>
    </source>
</evidence>
<dbReference type="EMBL" id="AJTX02000006">
    <property type="protein sequence ID" value="KKI99359.1"/>
    <property type="molecule type" value="Genomic_DNA"/>
</dbReference>
<accession>A0A0M2PTC2</accession>
<protein>
    <recommendedName>
        <fullName evidence="5">DUF3086 domain-containing protein</fullName>
    </recommendedName>
</protein>
<feature type="region of interest" description="Disordered" evidence="2">
    <location>
        <begin position="207"/>
        <end position="229"/>
    </location>
</feature>
<reference evidence="3" key="1">
    <citation type="submission" date="2012-04" db="EMBL/GenBank/DDBJ databases">
        <authorList>
            <person name="Borisov I.G."/>
            <person name="Ivanikova N.V."/>
            <person name="Pinevich A.V."/>
        </authorList>
    </citation>
    <scope>NUCLEOTIDE SEQUENCE</scope>
    <source>
        <strain evidence="3">CALU 1027</strain>
    </source>
</reference>
<dbReference type="Proteomes" id="UP000034681">
    <property type="component" value="Unassembled WGS sequence"/>
</dbReference>
<feature type="region of interest" description="Disordered" evidence="2">
    <location>
        <begin position="1"/>
        <end position="90"/>
    </location>
</feature>
<dbReference type="STRING" id="317619.GCA_000332315_02026"/>
<evidence type="ECO:0008006" key="5">
    <source>
        <dbReference type="Google" id="ProtNLM"/>
    </source>
</evidence>
<evidence type="ECO:0000256" key="2">
    <source>
        <dbReference type="SAM" id="MobiDB-lite"/>
    </source>
</evidence>
<feature type="coiled-coil region" evidence="1">
    <location>
        <begin position="94"/>
        <end position="164"/>
    </location>
</feature>
<dbReference type="AlphaFoldDB" id="A0A0M2PTC2"/>
<dbReference type="eggNOG" id="COG5217">
    <property type="taxonomic scope" value="Bacteria"/>
</dbReference>
<gene>
    <name evidence="3" type="ORF">PROH_14475</name>
</gene>
<comment type="caution">
    <text evidence="3">The sequence shown here is derived from an EMBL/GenBank/DDBJ whole genome shotgun (WGS) entry which is preliminary data.</text>
</comment>
<name>A0A0M2PTC2_PROHO</name>
<evidence type="ECO:0000313" key="4">
    <source>
        <dbReference type="Proteomes" id="UP000034681"/>
    </source>
</evidence>